<dbReference type="AlphaFoldDB" id="A0AAP0JQD6"/>
<evidence type="ECO:0000313" key="2">
    <source>
        <dbReference type="EMBL" id="KAK9138044.1"/>
    </source>
</evidence>
<organism evidence="2 3">
    <name type="scientific">Stephania japonica</name>
    <dbReference type="NCBI Taxonomy" id="461633"/>
    <lineage>
        <taxon>Eukaryota</taxon>
        <taxon>Viridiplantae</taxon>
        <taxon>Streptophyta</taxon>
        <taxon>Embryophyta</taxon>
        <taxon>Tracheophyta</taxon>
        <taxon>Spermatophyta</taxon>
        <taxon>Magnoliopsida</taxon>
        <taxon>Ranunculales</taxon>
        <taxon>Menispermaceae</taxon>
        <taxon>Menispermoideae</taxon>
        <taxon>Cissampelideae</taxon>
        <taxon>Stephania</taxon>
    </lineage>
</organism>
<name>A0AAP0JQD6_9MAGN</name>
<sequence length="81" mass="9406">MVLFNLPTYDKLLPEAPKYKLIISSVLSYRLRLIFLLHSFVTSIVLGPFFARNLRFYMFVVMGITLMRCFLVVDLPAKLSC</sequence>
<dbReference type="Gene3D" id="1.10.10.10">
    <property type="entry name" value="Winged helix-like DNA-binding domain superfamily/Winged helix DNA-binding domain"/>
    <property type="match status" value="1"/>
</dbReference>
<keyword evidence="1" id="KW-0472">Membrane</keyword>
<dbReference type="EMBL" id="JBBNAE010000003">
    <property type="protein sequence ID" value="KAK9138044.1"/>
    <property type="molecule type" value="Genomic_DNA"/>
</dbReference>
<accession>A0AAP0JQD6</accession>
<protein>
    <submittedName>
        <fullName evidence="2">Uncharacterized protein</fullName>
    </submittedName>
</protein>
<keyword evidence="1" id="KW-1133">Transmembrane helix</keyword>
<evidence type="ECO:0000313" key="3">
    <source>
        <dbReference type="Proteomes" id="UP001417504"/>
    </source>
</evidence>
<keyword evidence="1" id="KW-0812">Transmembrane</keyword>
<proteinExistence type="predicted"/>
<evidence type="ECO:0000256" key="1">
    <source>
        <dbReference type="SAM" id="Phobius"/>
    </source>
</evidence>
<dbReference type="InterPro" id="IPR036388">
    <property type="entry name" value="WH-like_DNA-bd_sf"/>
</dbReference>
<keyword evidence="3" id="KW-1185">Reference proteome</keyword>
<dbReference type="Proteomes" id="UP001417504">
    <property type="component" value="Unassembled WGS sequence"/>
</dbReference>
<gene>
    <name evidence="2" type="ORF">Sjap_008638</name>
</gene>
<reference evidence="2 3" key="1">
    <citation type="submission" date="2024-01" db="EMBL/GenBank/DDBJ databases">
        <title>Genome assemblies of Stephania.</title>
        <authorList>
            <person name="Yang L."/>
        </authorList>
    </citation>
    <scope>NUCLEOTIDE SEQUENCE [LARGE SCALE GENOMIC DNA]</scope>
    <source>
        <strain evidence="2">QJT</strain>
        <tissue evidence="2">Leaf</tissue>
    </source>
</reference>
<feature type="transmembrane region" description="Helical" evidence="1">
    <location>
        <begin position="29"/>
        <end position="50"/>
    </location>
</feature>
<feature type="transmembrane region" description="Helical" evidence="1">
    <location>
        <begin position="56"/>
        <end position="77"/>
    </location>
</feature>
<comment type="caution">
    <text evidence="2">The sequence shown here is derived from an EMBL/GenBank/DDBJ whole genome shotgun (WGS) entry which is preliminary data.</text>
</comment>